<dbReference type="PANTHER" id="PTHR21047">
    <property type="entry name" value="DTDP-6-DEOXY-D-GLUCOSE-3,5 EPIMERASE"/>
    <property type="match status" value="1"/>
</dbReference>
<dbReference type="Gene3D" id="2.60.120.10">
    <property type="entry name" value="Jelly Rolls"/>
    <property type="match status" value="1"/>
</dbReference>
<evidence type="ECO:0000313" key="8">
    <source>
        <dbReference type="EMBL" id="TSJ78961.1"/>
    </source>
</evidence>
<dbReference type="Proteomes" id="UP000315648">
    <property type="component" value="Unassembled WGS sequence"/>
</dbReference>
<dbReference type="EMBL" id="VMBG01000001">
    <property type="protein sequence ID" value="TSJ78961.1"/>
    <property type="molecule type" value="Genomic_DNA"/>
</dbReference>
<comment type="function">
    <text evidence="2">Catalyzes the epimerization of the C3' and C5'positions of dTDP-6-deoxy-D-xylo-4-hexulose, forming dTDP-6-deoxy-L-lyxo-4-hexulose.</text>
</comment>
<accession>A0A556QQQ3</accession>
<dbReference type="OrthoDB" id="9800680at2"/>
<dbReference type="SUPFAM" id="SSF51182">
    <property type="entry name" value="RmlC-like cupins"/>
    <property type="match status" value="1"/>
</dbReference>
<protein>
    <recommendedName>
        <fullName evidence="4">dTDP-4-dehydrorhamnose 3,5-epimerase</fullName>
        <ecNumber evidence="3">5.1.3.13</ecNumber>
    </recommendedName>
    <alternativeName>
        <fullName evidence="6">Thymidine diphospho-4-keto-rhamnose 3,5-epimerase</fullName>
    </alternativeName>
    <alternativeName>
        <fullName evidence="5">dTDP-4-keto-6-deoxyglucose 3,5-epimerase</fullName>
    </alternativeName>
    <alternativeName>
        <fullName evidence="7">dTDP-6-deoxy-D-xylo-4-hexulose 3,5-epimerase</fullName>
    </alternativeName>
</protein>
<keyword evidence="9" id="KW-1185">Reference proteome</keyword>
<evidence type="ECO:0000256" key="1">
    <source>
        <dbReference type="ARBA" id="ARBA00001298"/>
    </source>
</evidence>
<reference evidence="8 9" key="1">
    <citation type="submission" date="2019-07" db="EMBL/GenBank/DDBJ databases">
        <title>Description of 53C-WASEF.</title>
        <authorList>
            <person name="Pitt A."/>
            <person name="Hahn M.W."/>
        </authorList>
    </citation>
    <scope>NUCLEOTIDE SEQUENCE [LARGE SCALE GENOMIC DNA]</scope>
    <source>
        <strain evidence="8 9">53C-WASEF</strain>
    </source>
</reference>
<dbReference type="InterPro" id="IPR014710">
    <property type="entry name" value="RmlC-like_jellyroll"/>
</dbReference>
<dbReference type="Pfam" id="PF00908">
    <property type="entry name" value="dTDP_sugar_isom"/>
    <property type="match status" value="1"/>
</dbReference>
<dbReference type="InterPro" id="IPR011051">
    <property type="entry name" value="RmlC_Cupin_sf"/>
</dbReference>
<evidence type="ECO:0000313" key="9">
    <source>
        <dbReference type="Proteomes" id="UP000315648"/>
    </source>
</evidence>
<dbReference type="EC" id="5.1.3.13" evidence="3"/>
<dbReference type="GO" id="GO:0000271">
    <property type="term" value="P:polysaccharide biosynthetic process"/>
    <property type="evidence" value="ECO:0007669"/>
    <property type="project" value="TreeGrafter"/>
</dbReference>
<organism evidence="8 9">
    <name type="scientific">Rariglobus hedericola</name>
    <dbReference type="NCBI Taxonomy" id="2597822"/>
    <lineage>
        <taxon>Bacteria</taxon>
        <taxon>Pseudomonadati</taxon>
        <taxon>Verrucomicrobiota</taxon>
        <taxon>Opitutia</taxon>
        <taxon>Opitutales</taxon>
        <taxon>Opitutaceae</taxon>
        <taxon>Rariglobus</taxon>
    </lineage>
</organism>
<dbReference type="GO" id="GO:0005829">
    <property type="term" value="C:cytosol"/>
    <property type="evidence" value="ECO:0007669"/>
    <property type="project" value="TreeGrafter"/>
</dbReference>
<dbReference type="AlphaFoldDB" id="A0A556QQQ3"/>
<evidence type="ECO:0000256" key="7">
    <source>
        <dbReference type="ARBA" id="ARBA00033311"/>
    </source>
</evidence>
<gene>
    <name evidence="8" type="ORF">FPL22_06565</name>
</gene>
<dbReference type="RefSeq" id="WP_144229303.1">
    <property type="nucleotide sequence ID" value="NZ_CBCRVV010000005.1"/>
</dbReference>
<sequence>MSTSKIEGVVITPLRQIPDERGKIMHMLRADAPHFKAFGEIYFSCVNPGAIKAWHIHKEMTLNYAVVWGNIKFVLYDDREGSPTKGVLQELFIGESNYCLVTVPPFVWNGFKGIGEKMAIVANCTDISHRADEIDRMDPFTQKIPYSWDIKHG</sequence>
<evidence type="ECO:0000256" key="5">
    <source>
        <dbReference type="ARBA" id="ARBA00029758"/>
    </source>
</evidence>
<evidence type="ECO:0000256" key="3">
    <source>
        <dbReference type="ARBA" id="ARBA00012098"/>
    </source>
</evidence>
<dbReference type="PANTHER" id="PTHR21047:SF2">
    <property type="entry name" value="THYMIDINE DIPHOSPHO-4-KETO-RHAMNOSE 3,5-EPIMERASE"/>
    <property type="match status" value="1"/>
</dbReference>
<evidence type="ECO:0000256" key="6">
    <source>
        <dbReference type="ARBA" id="ARBA00031424"/>
    </source>
</evidence>
<dbReference type="InterPro" id="IPR000888">
    <property type="entry name" value="RmlC-like"/>
</dbReference>
<evidence type="ECO:0000256" key="4">
    <source>
        <dbReference type="ARBA" id="ARBA00019595"/>
    </source>
</evidence>
<comment type="caution">
    <text evidence="8">The sequence shown here is derived from an EMBL/GenBank/DDBJ whole genome shotgun (WGS) entry which is preliminary data.</text>
</comment>
<dbReference type="GO" id="GO:0008830">
    <property type="term" value="F:dTDP-4-dehydrorhamnose 3,5-epimerase activity"/>
    <property type="evidence" value="ECO:0007669"/>
    <property type="project" value="UniProtKB-EC"/>
</dbReference>
<name>A0A556QQQ3_9BACT</name>
<evidence type="ECO:0000256" key="2">
    <source>
        <dbReference type="ARBA" id="ARBA00001997"/>
    </source>
</evidence>
<comment type="catalytic activity">
    <reaction evidence="1">
        <text>dTDP-4-dehydro-6-deoxy-alpha-D-glucose = dTDP-4-dehydro-beta-L-rhamnose</text>
        <dbReference type="Rhea" id="RHEA:16969"/>
        <dbReference type="ChEBI" id="CHEBI:57649"/>
        <dbReference type="ChEBI" id="CHEBI:62830"/>
        <dbReference type="EC" id="5.1.3.13"/>
    </reaction>
</comment>
<proteinExistence type="predicted"/>